<dbReference type="RefSeq" id="WP_317769545.1">
    <property type="nucleotide sequence ID" value="NZ_JAWMAJ010000001.1"/>
</dbReference>
<dbReference type="Pfam" id="PF22924">
    <property type="entry name" value="ACOX_C_alpha1"/>
    <property type="match status" value="1"/>
</dbReference>
<name>A0ABU4F1C9_9ACTN</name>
<comment type="similarity">
    <text evidence="2">Belongs to the acyl-CoA oxidase family.</text>
</comment>
<dbReference type="InterPro" id="IPR046373">
    <property type="entry name" value="Acyl-CoA_Oxase/DH_mid-dom_sf"/>
</dbReference>
<organism evidence="8 9">
    <name type="scientific">Streptomyces prunicolor</name>
    <dbReference type="NCBI Taxonomy" id="67348"/>
    <lineage>
        <taxon>Bacteria</taxon>
        <taxon>Bacillati</taxon>
        <taxon>Actinomycetota</taxon>
        <taxon>Actinomycetes</taxon>
        <taxon>Kitasatosporales</taxon>
        <taxon>Streptomycetaceae</taxon>
        <taxon>Streptomyces</taxon>
    </lineage>
</organism>
<reference evidence="8 9" key="1">
    <citation type="submission" date="2023-10" db="EMBL/GenBank/DDBJ databases">
        <title>Characterization of rhizosphere-enriched actinobacteria from wheat plants lab-grown on chernevaya soil.</title>
        <authorList>
            <person name="Tikhonova E.N."/>
            <person name="Konopkin A."/>
            <person name="Kravchenko I.K."/>
        </authorList>
    </citation>
    <scope>NUCLEOTIDE SEQUENCE [LARGE SCALE GENOMIC DNA]</scope>
    <source>
        <strain evidence="8 9">RR29</strain>
    </source>
</reference>
<dbReference type="Gene3D" id="2.40.110.10">
    <property type="entry name" value="Butyryl-CoA Dehydrogenase, subunit A, domain 2"/>
    <property type="match status" value="1"/>
</dbReference>
<evidence type="ECO:0000256" key="1">
    <source>
        <dbReference type="ARBA" id="ARBA00001974"/>
    </source>
</evidence>
<evidence type="ECO:0000313" key="8">
    <source>
        <dbReference type="EMBL" id="MDV7214393.1"/>
    </source>
</evidence>
<dbReference type="SUPFAM" id="SSF47203">
    <property type="entry name" value="Acyl-CoA dehydrogenase C-terminal domain-like"/>
    <property type="match status" value="2"/>
</dbReference>
<evidence type="ECO:0000256" key="3">
    <source>
        <dbReference type="ARBA" id="ARBA00022630"/>
    </source>
</evidence>
<evidence type="ECO:0000259" key="7">
    <source>
        <dbReference type="Pfam" id="PF22924"/>
    </source>
</evidence>
<dbReference type="PANTHER" id="PTHR10909:SF382">
    <property type="entry name" value="ACYL-COENZYME A OXIDASE"/>
    <property type="match status" value="1"/>
</dbReference>
<dbReference type="InterPro" id="IPR012258">
    <property type="entry name" value="Acyl-CoA_oxidase"/>
</dbReference>
<dbReference type="Gene3D" id="1.20.140.10">
    <property type="entry name" value="Butyryl-CoA Dehydrogenase, subunit A, domain 3"/>
    <property type="match status" value="2"/>
</dbReference>
<dbReference type="SUPFAM" id="SSF56645">
    <property type="entry name" value="Acyl-CoA dehydrogenase NM domain-like"/>
    <property type="match status" value="1"/>
</dbReference>
<evidence type="ECO:0000259" key="6">
    <source>
        <dbReference type="Pfam" id="PF01756"/>
    </source>
</evidence>
<comment type="caution">
    <text evidence="8">The sequence shown here is derived from an EMBL/GenBank/DDBJ whole genome shotgun (WGS) entry which is preliminary data.</text>
</comment>
<dbReference type="InterPro" id="IPR036250">
    <property type="entry name" value="AcylCo_DH-like_C"/>
</dbReference>
<comment type="cofactor">
    <cofactor evidence="1">
        <name>FAD</name>
        <dbReference type="ChEBI" id="CHEBI:57692"/>
    </cofactor>
</comment>
<evidence type="ECO:0000313" key="9">
    <source>
        <dbReference type="Proteomes" id="UP001187346"/>
    </source>
</evidence>
<keyword evidence="3" id="KW-0285">Flavoprotein</keyword>
<keyword evidence="4" id="KW-0274">FAD</keyword>
<protein>
    <submittedName>
        <fullName evidence="8">Acyl-CoA dehydrogenase</fullName>
    </submittedName>
</protein>
<keyword evidence="5" id="KW-0560">Oxidoreductase</keyword>
<evidence type="ECO:0000256" key="5">
    <source>
        <dbReference type="ARBA" id="ARBA00023002"/>
    </source>
</evidence>
<dbReference type="PANTHER" id="PTHR10909">
    <property type="entry name" value="ELECTRON TRANSPORT OXIDOREDUCTASE"/>
    <property type="match status" value="1"/>
</dbReference>
<dbReference type="InterPro" id="IPR009100">
    <property type="entry name" value="AcylCoA_DH/oxidase_NM_dom_sf"/>
</dbReference>
<feature type="domain" description="Acyl-CoA oxidase C-alpha1" evidence="7">
    <location>
        <begin position="288"/>
        <end position="438"/>
    </location>
</feature>
<dbReference type="Pfam" id="PF01756">
    <property type="entry name" value="ACOX"/>
    <property type="match status" value="1"/>
</dbReference>
<feature type="domain" description="Acyl-CoA oxidase C-terminal" evidence="6">
    <location>
        <begin position="483"/>
        <end position="608"/>
    </location>
</feature>
<dbReference type="EMBL" id="JAWMAJ010000001">
    <property type="protein sequence ID" value="MDV7214393.1"/>
    <property type="molecule type" value="Genomic_DNA"/>
</dbReference>
<evidence type="ECO:0000256" key="4">
    <source>
        <dbReference type="ARBA" id="ARBA00022827"/>
    </source>
</evidence>
<dbReference type="InterPro" id="IPR055060">
    <property type="entry name" value="ACOX_C_alpha1"/>
</dbReference>
<proteinExistence type="inferred from homology"/>
<dbReference type="Proteomes" id="UP001187346">
    <property type="component" value="Unassembled WGS sequence"/>
</dbReference>
<accession>A0ABU4F1C9</accession>
<evidence type="ECO:0000256" key="2">
    <source>
        <dbReference type="ARBA" id="ARBA00006288"/>
    </source>
</evidence>
<dbReference type="InterPro" id="IPR002655">
    <property type="entry name" value="Acyl-CoA_oxidase_C"/>
</dbReference>
<gene>
    <name evidence="8" type="ORF">R5A26_00355</name>
</gene>
<keyword evidence="9" id="KW-1185">Reference proteome</keyword>
<sequence length="625" mass="67468">MTADRAATETAHPLRRLLHGDNHPDVDALDGLLDTPPFKRSAPPCGPERHTRTYDRLRALGEWVGGANALQHDPARLLAVLEWSATVDPPLFLAGTVQYAVCVAAMTELGRPGPYLDPLIDEVDRHETFGSIMITEVGRGNSHLATRTEARFDPATREFTLRTPDPTAAKFMSHVAGTGRAHMAIVYARLLLAGQERGVFPFAVRVRAADRITDGIHITELPETTSVPLNYALVTFDNTRVPYDGWLRDDASIGPDGEFSDPLGDPDRRLVRSLSVSSNASTGAAAALAAAARAAVTIGIRHSQHRLTMGRLGTDLPVLNYRTQQDALYGVLAEVYACSFLVVRIKAQYVRQRGAPVDLSEAQRPVWAPWASVSREQALTKVAATRILQQAAGVCRERAGAQGLLTVNRLLEYEGLAQVYQAAAGDNLLIRLDAGKQLVEDLAHTVPVPATVGELVSPGGALALALLRERGLLTELRSRVEGVPVEEKTAFETWNPLLPDLVALADAHQQRLLLEAFAEVVAEADSISISTDTDQAPHLPALRALHALYALKSLEQTLSWHLENGSLTASDAVRVHRERDRALDAVHPHLAVLLDGCAPPDARSRAPMAEQDVVAALFASGGSAQ</sequence>